<accession>A0ABR2C6Q1</accession>
<evidence type="ECO:0000313" key="3">
    <source>
        <dbReference type="Proteomes" id="UP001472677"/>
    </source>
</evidence>
<protein>
    <submittedName>
        <fullName evidence="2">Uncharacterized protein</fullName>
    </submittedName>
</protein>
<dbReference type="EMBL" id="JBBPBM010000065">
    <property type="protein sequence ID" value="KAK8514962.1"/>
    <property type="molecule type" value="Genomic_DNA"/>
</dbReference>
<keyword evidence="3" id="KW-1185">Reference proteome</keyword>
<evidence type="ECO:0000313" key="2">
    <source>
        <dbReference type="EMBL" id="KAK8514962.1"/>
    </source>
</evidence>
<comment type="caution">
    <text evidence="2">The sequence shown here is derived from an EMBL/GenBank/DDBJ whole genome shotgun (WGS) entry which is preliminary data.</text>
</comment>
<gene>
    <name evidence="2" type="ORF">V6N12_001127</name>
</gene>
<organism evidence="2 3">
    <name type="scientific">Hibiscus sabdariffa</name>
    <name type="common">roselle</name>
    <dbReference type="NCBI Taxonomy" id="183260"/>
    <lineage>
        <taxon>Eukaryota</taxon>
        <taxon>Viridiplantae</taxon>
        <taxon>Streptophyta</taxon>
        <taxon>Embryophyta</taxon>
        <taxon>Tracheophyta</taxon>
        <taxon>Spermatophyta</taxon>
        <taxon>Magnoliopsida</taxon>
        <taxon>eudicotyledons</taxon>
        <taxon>Gunneridae</taxon>
        <taxon>Pentapetalae</taxon>
        <taxon>rosids</taxon>
        <taxon>malvids</taxon>
        <taxon>Malvales</taxon>
        <taxon>Malvaceae</taxon>
        <taxon>Malvoideae</taxon>
        <taxon>Hibiscus</taxon>
    </lineage>
</organism>
<proteinExistence type="predicted"/>
<evidence type="ECO:0000256" key="1">
    <source>
        <dbReference type="SAM" id="Coils"/>
    </source>
</evidence>
<feature type="coiled-coil region" evidence="1">
    <location>
        <begin position="135"/>
        <end position="162"/>
    </location>
</feature>
<dbReference type="Proteomes" id="UP001472677">
    <property type="component" value="Unassembled WGS sequence"/>
</dbReference>
<keyword evidence="1" id="KW-0175">Coiled coil</keyword>
<reference evidence="2 3" key="1">
    <citation type="journal article" date="2024" name="G3 (Bethesda)">
        <title>Genome assembly of Hibiscus sabdariffa L. provides insights into metabolisms of medicinal natural products.</title>
        <authorList>
            <person name="Kim T."/>
        </authorList>
    </citation>
    <scope>NUCLEOTIDE SEQUENCE [LARGE SCALE GENOMIC DNA]</scope>
    <source>
        <strain evidence="2">TK-2024</strain>
        <tissue evidence="2">Old leaves</tissue>
    </source>
</reference>
<sequence>MQLGSGDIGVSTSTGSELGLDLVQALPTDPIQVVDPLEQGVVSESTQVVGPVDPIHAVDQMHPVQFVDPMHVVDPVHVVESATPVDKEQHVPDCGLVTQSPVDQVQVVISSSDQVVVSDCSNQFTTLSESDSRLVREASKGVAELMMELKQANKNVPKVKQNRQAIRAINNDQGQLLEGIDQIAEEAVNFFQRLLGVQTESVVECPISFLNELLGCSFSAEAKQSLQVRVTRDEIKASMFAQNSDKAPGPDGKLNLLSLGALNIHGFLYQCSLGDLDLHPHCTTLLPAFPLPDSDMVIYIGEKIKSKCLKGQSKKR</sequence>
<name>A0ABR2C6Q1_9ROSI</name>